<evidence type="ECO:0000256" key="3">
    <source>
        <dbReference type="ARBA" id="ARBA00022840"/>
    </source>
</evidence>
<evidence type="ECO:0000313" key="5">
    <source>
        <dbReference type="EMBL" id="HEA87713.1"/>
    </source>
</evidence>
<dbReference type="EMBL" id="DSLG01000008">
    <property type="protein sequence ID" value="HEA87713.1"/>
    <property type="molecule type" value="Genomic_DNA"/>
</dbReference>
<dbReference type="PANTHER" id="PTHR45772:SF10">
    <property type="entry name" value="LIPOPOLYSACCHARIDE EXPORT SYSTEM ATP-BINDING PROTEIN LPTB"/>
    <property type="match status" value="1"/>
</dbReference>
<dbReference type="PANTHER" id="PTHR45772">
    <property type="entry name" value="CONSERVED COMPONENT OF ABC TRANSPORTER FOR NATURAL AMINO ACIDS-RELATED"/>
    <property type="match status" value="1"/>
</dbReference>
<dbReference type="Pfam" id="PF00005">
    <property type="entry name" value="ABC_tran"/>
    <property type="match status" value="1"/>
</dbReference>
<accession>A0A7C2ALV9</accession>
<dbReference type="GO" id="GO:0055085">
    <property type="term" value="P:transmembrane transport"/>
    <property type="evidence" value="ECO:0007669"/>
    <property type="project" value="InterPro"/>
</dbReference>
<dbReference type="InterPro" id="IPR017871">
    <property type="entry name" value="ABC_transporter-like_CS"/>
</dbReference>
<dbReference type="EMBL" id="DSKA01000027">
    <property type="protein sequence ID" value="HEE17990.1"/>
    <property type="molecule type" value="Genomic_DNA"/>
</dbReference>
<dbReference type="CDD" id="cd03218">
    <property type="entry name" value="ABC_YhbG"/>
    <property type="match status" value="1"/>
</dbReference>
<organism evidence="6">
    <name type="scientific">candidate division WOR-3 bacterium</name>
    <dbReference type="NCBI Taxonomy" id="2052148"/>
    <lineage>
        <taxon>Bacteria</taxon>
        <taxon>Bacteria division WOR-3</taxon>
    </lineage>
</organism>
<protein>
    <submittedName>
        <fullName evidence="6">LPS export ABC transporter ATP-binding protein</fullName>
    </submittedName>
</protein>
<dbReference type="SMART" id="SM00382">
    <property type="entry name" value="AAA"/>
    <property type="match status" value="1"/>
</dbReference>
<name>A0A7C2ALV9_UNCW3</name>
<evidence type="ECO:0000256" key="2">
    <source>
        <dbReference type="ARBA" id="ARBA00022741"/>
    </source>
</evidence>
<dbReference type="Gene3D" id="3.40.50.300">
    <property type="entry name" value="P-loop containing nucleotide triphosphate hydrolases"/>
    <property type="match status" value="1"/>
</dbReference>
<dbReference type="FunFam" id="3.40.50.300:FF:000151">
    <property type="entry name" value="Lipopolysaccharide ABC transporter ATP-binding protein"/>
    <property type="match status" value="1"/>
</dbReference>
<dbReference type="GO" id="GO:0005524">
    <property type="term" value="F:ATP binding"/>
    <property type="evidence" value="ECO:0007669"/>
    <property type="project" value="UniProtKB-KW"/>
</dbReference>
<reference evidence="6" key="1">
    <citation type="journal article" date="2020" name="mSystems">
        <title>Genome- and Community-Level Interaction Insights into Carbon Utilization and Element Cycling Functions of Hydrothermarchaeota in Hydrothermal Sediment.</title>
        <authorList>
            <person name="Zhou Z."/>
            <person name="Liu Y."/>
            <person name="Xu W."/>
            <person name="Pan J."/>
            <person name="Luo Z.H."/>
            <person name="Li M."/>
        </authorList>
    </citation>
    <scope>NUCLEOTIDE SEQUENCE [LARGE SCALE GENOMIC DNA]</scope>
    <source>
        <strain evidence="6">SpSt-236</strain>
        <strain evidence="5">SpSt-265</strain>
        <strain evidence="7">SpSt-465</strain>
    </source>
</reference>
<gene>
    <name evidence="6" type="primary">lptB</name>
    <name evidence="6" type="ORF">ENP62_00355</name>
    <name evidence="5" type="ORF">ENP94_06895</name>
    <name evidence="7" type="ORF">ENS16_02545</name>
</gene>
<dbReference type="SUPFAM" id="SSF52540">
    <property type="entry name" value="P-loop containing nucleoside triphosphate hydrolases"/>
    <property type="match status" value="1"/>
</dbReference>
<proteinExistence type="predicted"/>
<dbReference type="GO" id="GO:0043190">
    <property type="term" value="C:ATP-binding cassette (ABC) transporter complex"/>
    <property type="evidence" value="ECO:0007669"/>
    <property type="project" value="InterPro"/>
</dbReference>
<dbReference type="EMBL" id="DSTU01000004">
    <property type="protein sequence ID" value="HFJ53552.1"/>
    <property type="molecule type" value="Genomic_DNA"/>
</dbReference>
<sequence length="239" mass="26912">MKLVAHELVKTYGGRRVVNEVSLELNRQEVVGLLGPNGAGKTTTFHMITGFIRPDSGRIFLDGVDITHLPVYKRARLGLGYLSQEPSVFRKLSVEDNIRAILELLNISRAEQKEIIDGLLTKLNITGIRRQRAGSLSGGERRRVELARALASRPLFLLLDEPFTGVDPIVRAEIQDIIRKLKAEGLGILITDHNVRETLEITDRAYVMYDARVLLSGTSEELVRDEQARQVYLGERFRI</sequence>
<keyword evidence="3 6" id="KW-0067">ATP-binding</keyword>
<dbReference type="GO" id="GO:0016887">
    <property type="term" value="F:ATP hydrolysis activity"/>
    <property type="evidence" value="ECO:0007669"/>
    <property type="project" value="InterPro"/>
</dbReference>
<dbReference type="PROSITE" id="PS50893">
    <property type="entry name" value="ABC_TRANSPORTER_2"/>
    <property type="match status" value="1"/>
</dbReference>
<dbReference type="AlphaFoldDB" id="A0A7C2ALV9"/>
<dbReference type="InterPro" id="IPR027417">
    <property type="entry name" value="P-loop_NTPase"/>
</dbReference>
<dbReference type="InterPro" id="IPR030921">
    <property type="entry name" value="LPS_export_LptB"/>
</dbReference>
<feature type="domain" description="ABC transporter" evidence="4">
    <location>
        <begin position="3"/>
        <end position="235"/>
    </location>
</feature>
<evidence type="ECO:0000259" key="4">
    <source>
        <dbReference type="PROSITE" id="PS50893"/>
    </source>
</evidence>
<keyword evidence="2" id="KW-0547">Nucleotide-binding</keyword>
<comment type="caution">
    <text evidence="6">The sequence shown here is derived from an EMBL/GenBank/DDBJ whole genome shotgun (WGS) entry which is preliminary data.</text>
</comment>
<dbReference type="PROSITE" id="PS00211">
    <property type="entry name" value="ABC_TRANSPORTER_1"/>
    <property type="match status" value="1"/>
</dbReference>
<evidence type="ECO:0000313" key="6">
    <source>
        <dbReference type="EMBL" id="HEE17990.1"/>
    </source>
</evidence>
<evidence type="ECO:0000313" key="7">
    <source>
        <dbReference type="EMBL" id="HFJ53552.1"/>
    </source>
</evidence>
<evidence type="ECO:0000256" key="1">
    <source>
        <dbReference type="ARBA" id="ARBA00022448"/>
    </source>
</evidence>
<dbReference type="InterPro" id="IPR003593">
    <property type="entry name" value="AAA+_ATPase"/>
</dbReference>
<dbReference type="NCBIfam" id="TIGR04406">
    <property type="entry name" value="LPS_export_lptB"/>
    <property type="match status" value="1"/>
</dbReference>
<dbReference type="InterPro" id="IPR003439">
    <property type="entry name" value="ABC_transporter-like_ATP-bd"/>
</dbReference>
<keyword evidence="1" id="KW-0813">Transport</keyword>
<dbReference type="InterPro" id="IPR051120">
    <property type="entry name" value="ABC_AA/LPS_Transport"/>
</dbReference>